<feature type="transmembrane region" description="Helical" evidence="9">
    <location>
        <begin position="238"/>
        <end position="262"/>
    </location>
</feature>
<comment type="caution">
    <text evidence="9">Lacks conserved residue(s) required for the propagation of feature annotation.</text>
</comment>
<accession>A0A5D2B060</accession>
<evidence type="ECO:0000256" key="3">
    <source>
        <dbReference type="ARBA" id="ARBA00022496"/>
    </source>
</evidence>
<keyword evidence="3" id="KW-0408">Iron</keyword>
<dbReference type="EMBL" id="CM017710">
    <property type="protein sequence ID" value="TYG49555.1"/>
    <property type="molecule type" value="Genomic_DNA"/>
</dbReference>
<keyword evidence="9" id="KW-0406">Ion transport</keyword>
<evidence type="ECO:0000313" key="10">
    <source>
        <dbReference type="EMBL" id="TYG49555.1"/>
    </source>
</evidence>
<evidence type="ECO:0000256" key="5">
    <source>
        <dbReference type="ARBA" id="ARBA00022692"/>
    </source>
</evidence>
<proteinExistence type="inferred from homology"/>
<gene>
    <name evidence="10" type="ORF">ES288_D10G103300v1</name>
</gene>
<comment type="similarity">
    <text evidence="2 9">Belongs to the CCC1 family.</text>
</comment>
<keyword evidence="6 9" id="KW-1133">Transmembrane helix</keyword>
<dbReference type="PANTHER" id="PTHR31851">
    <property type="entry name" value="FE(2+)/MN(2+) TRANSPORTER PCL1"/>
    <property type="match status" value="1"/>
</dbReference>
<keyword evidence="9" id="KW-0813">Transport</keyword>
<organism evidence="10 11">
    <name type="scientific">Gossypium darwinii</name>
    <name type="common">Darwin's cotton</name>
    <name type="synonym">Gossypium barbadense var. darwinii</name>
    <dbReference type="NCBI Taxonomy" id="34276"/>
    <lineage>
        <taxon>Eukaryota</taxon>
        <taxon>Viridiplantae</taxon>
        <taxon>Streptophyta</taxon>
        <taxon>Embryophyta</taxon>
        <taxon>Tracheophyta</taxon>
        <taxon>Spermatophyta</taxon>
        <taxon>Magnoliopsida</taxon>
        <taxon>eudicotyledons</taxon>
        <taxon>Gunneridae</taxon>
        <taxon>Pentapetalae</taxon>
        <taxon>rosids</taxon>
        <taxon>malvids</taxon>
        <taxon>Malvales</taxon>
        <taxon>Malvaceae</taxon>
        <taxon>Malvoideae</taxon>
        <taxon>Gossypium</taxon>
    </lineage>
</organism>
<keyword evidence="5 9" id="KW-0812">Transmembrane</keyword>
<comment type="catalytic activity">
    <reaction evidence="8">
        <text>Fe(2+)(in) = Fe(2+)(out)</text>
        <dbReference type="Rhea" id="RHEA:28486"/>
        <dbReference type="ChEBI" id="CHEBI:29033"/>
    </reaction>
    <physiologicalReaction direction="left-to-right" evidence="8">
        <dbReference type="Rhea" id="RHEA:28487"/>
    </physiologicalReaction>
</comment>
<dbReference type="GO" id="GO:0140315">
    <property type="term" value="F:iron ion sequestering activity"/>
    <property type="evidence" value="ECO:0007669"/>
    <property type="project" value="UniProtKB-UniRule"/>
</dbReference>
<evidence type="ECO:0000256" key="4">
    <source>
        <dbReference type="ARBA" id="ARBA00022554"/>
    </source>
</evidence>
<evidence type="ECO:0000256" key="7">
    <source>
        <dbReference type="ARBA" id="ARBA00023136"/>
    </source>
</evidence>
<evidence type="ECO:0000256" key="1">
    <source>
        <dbReference type="ARBA" id="ARBA00004128"/>
    </source>
</evidence>
<reference evidence="10 11" key="1">
    <citation type="submission" date="2019-06" db="EMBL/GenBank/DDBJ databases">
        <title>WGS assembly of Gossypium darwinii.</title>
        <authorList>
            <person name="Chen Z.J."/>
            <person name="Sreedasyam A."/>
            <person name="Ando A."/>
            <person name="Song Q."/>
            <person name="De L."/>
            <person name="Hulse-Kemp A."/>
            <person name="Ding M."/>
            <person name="Ye W."/>
            <person name="Kirkbride R."/>
            <person name="Jenkins J."/>
            <person name="Plott C."/>
            <person name="Lovell J."/>
            <person name="Lin Y.-M."/>
            <person name="Vaughn R."/>
            <person name="Liu B."/>
            <person name="Li W."/>
            <person name="Simpson S."/>
            <person name="Scheffler B."/>
            <person name="Saski C."/>
            <person name="Grover C."/>
            <person name="Hu G."/>
            <person name="Conover J."/>
            <person name="Carlson J."/>
            <person name="Shu S."/>
            <person name="Boston L."/>
            <person name="Williams M."/>
            <person name="Peterson D."/>
            <person name="Mcgee K."/>
            <person name="Jones D."/>
            <person name="Wendel J."/>
            <person name="Stelly D."/>
            <person name="Grimwood J."/>
            <person name="Schmutz J."/>
        </authorList>
    </citation>
    <scope>NUCLEOTIDE SEQUENCE [LARGE SCALE GENOMIC DNA]</scope>
    <source>
        <strain evidence="10">1808015.09</strain>
    </source>
</reference>
<evidence type="ECO:0000256" key="9">
    <source>
        <dbReference type="RuleBase" id="RU369115"/>
    </source>
</evidence>
<dbReference type="GO" id="GO:0005774">
    <property type="term" value="C:vacuolar membrane"/>
    <property type="evidence" value="ECO:0007669"/>
    <property type="project" value="UniProtKB-SubCell"/>
</dbReference>
<evidence type="ECO:0000256" key="8">
    <source>
        <dbReference type="ARBA" id="ARBA00044464"/>
    </source>
</evidence>
<dbReference type="AlphaFoldDB" id="A0A5D2B060"/>
<evidence type="ECO:0000256" key="6">
    <source>
        <dbReference type="ARBA" id="ARBA00022989"/>
    </source>
</evidence>
<sequence length="299" mass="31781">MSLDGRCVYLRASPHTTEPCPEQTISVANETYQGTELVQRGQWIRAAILGANDGLLSTTSLMLGIGAANDDKWSMILSGLAGAIAGACSMAVGEFVSVSTQRDIEQASKTDTGMRNDGVNKLDMTCCATTAKASRLRETNLDVPCTRDPIEKMFSPVIILEPNLPQGLSPRRSPIIKVMTDDLKTKAPVTLVQDDDHDKENTLPNPCKAASASALSFLCGAVVPLASAAFIEQHVIRIVVIAVVSSITLAVFGCFGACLGGSPVRISAARVLFGGWVAMAITYGLLKPFDRYYHGSDAD</sequence>
<dbReference type="Proteomes" id="UP000323506">
    <property type="component" value="Chromosome D10"/>
</dbReference>
<dbReference type="GO" id="GO:0030026">
    <property type="term" value="P:intracellular manganese ion homeostasis"/>
    <property type="evidence" value="ECO:0007669"/>
    <property type="project" value="InterPro"/>
</dbReference>
<keyword evidence="4 9" id="KW-0926">Vacuole</keyword>
<dbReference type="GO" id="GO:0005384">
    <property type="term" value="F:manganese ion transmembrane transporter activity"/>
    <property type="evidence" value="ECO:0007669"/>
    <property type="project" value="InterPro"/>
</dbReference>
<comment type="subcellular location">
    <subcellularLocation>
        <location evidence="1 9">Vacuole membrane</location>
        <topology evidence="1 9">Multi-pass membrane protein</topology>
    </subcellularLocation>
</comment>
<comment type="function">
    <text evidence="9">Vacuolar Fe(2+) uptake transporter.</text>
</comment>
<keyword evidence="11" id="KW-1185">Reference proteome</keyword>
<dbReference type="InterPro" id="IPR008217">
    <property type="entry name" value="Ccc1_fam"/>
</dbReference>
<feature type="transmembrane region" description="Helical" evidence="9">
    <location>
        <begin position="268"/>
        <end position="286"/>
    </location>
</feature>
<keyword evidence="7 9" id="KW-0472">Membrane</keyword>
<evidence type="ECO:0000313" key="11">
    <source>
        <dbReference type="Proteomes" id="UP000323506"/>
    </source>
</evidence>
<dbReference type="Pfam" id="PF01988">
    <property type="entry name" value="VIT1"/>
    <property type="match status" value="1"/>
</dbReference>
<name>A0A5D2B060_GOSDA</name>
<protein>
    <recommendedName>
        <fullName evidence="9">Vacuolar iron transporter</fullName>
    </recommendedName>
</protein>
<feature type="transmembrane region" description="Helical" evidence="9">
    <location>
        <begin position="209"/>
        <end position="231"/>
    </location>
</feature>
<evidence type="ECO:0000256" key="2">
    <source>
        <dbReference type="ARBA" id="ARBA00007049"/>
    </source>
</evidence>
<keyword evidence="3" id="KW-0410">Iron transport</keyword>
<dbReference type="GO" id="GO:0005381">
    <property type="term" value="F:iron ion transmembrane transporter activity"/>
    <property type="evidence" value="ECO:0007669"/>
    <property type="project" value="UniProtKB-UniRule"/>
</dbReference>